<feature type="domain" description="Nephrocystin 3-like N-terminal" evidence="2">
    <location>
        <begin position="7"/>
        <end position="54"/>
    </location>
</feature>
<comment type="caution">
    <text evidence="3">The sequence shown here is derived from an EMBL/GenBank/DDBJ whole genome shotgun (WGS) entry which is preliminary data.</text>
</comment>
<dbReference type="InterPro" id="IPR056884">
    <property type="entry name" value="NPHP3-like_N"/>
</dbReference>
<dbReference type="AlphaFoldDB" id="A0A8H6MRX9"/>
<keyword evidence="1" id="KW-0677">Repeat</keyword>
<dbReference type="EMBL" id="WIGO01000658">
    <property type="protein sequence ID" value="KAF6806912.1"/>
    <property type="molecule type" value="Genomic_DNA"/>
</dbReference>
<dbReference type="Pfam" id="PF24883">
    <property type="entry name" value="NPHP3_N"/>
    <property type="match status" value="1"/>
</dbReference>
<dbReference type="Proteomes" id="UP000654918">
    <property type="component" value="Unassembled WGS sequence"/>
</dbReference>
<evidence type="ECO:0000256" key="1">
    <source>
        <dbReference type="ARBA" id="ARBA00022737"/>
    </source>
</evidence>
<evidence type="ECO:0000313" key="3">
    <source>
        <dbReference type="EMBL" id="KAF6806912.1"/>
    </source>
</evidence>
<accession>A0A8H6MRX9</accession>
<keyword evidence="4" id="KW-1185">Reference proteome</keyword>
<sequence>MDVAADKTTGQKYCIIDALDECDKESQNTLLKQLKESFQNRDAPPNVHVLVTSRPYPEIRRHMKSFANKDLASYIEAKQDIERCIEERQKV</sequence>
<evidence type="ECO:0000313" key="4">
    <source>
        <dbReference type="Proteomes" id="UP000654918"/>
    </source>
</evidence>
<organism evidence="3 4">
    <name type="scientific">Colletotrichum plurivorum</name>
    <dbReference type="NCBI Taxonomy" id="2175906"/>
    <lineage>
        <taxon>Eukaryota</taxon>
        <taxon>Fungi</taxon>
        <taxon>Dikarya</taxon>
        <taxon>Ascomycota</taxon>
        <taxon>Pezizomycotina</taxon>
        <taxon>Sordariomycetes</taxon>
        <taxon>Hypocreomycetidae</taxon>
        <taxon>Glomerellales</taxon>
        <taxon>Glomerellaceae</taxon>
        <taxon>Colletotrichum</taxon>
        <taxon>Colletotrichum orchidearum species complex</taxon>
    </lineage>
</organism>
<reference evidence="3" key="1">
    <citation type="journal article" date="2020" name="Phytopathology">
        <title>Genome Sequence Resources of Colletotrichum truncatum, C. plurivorum, C. musicola, and C. sojae: Four Species Pathogenic to Soybean (Glycine max).</title>
        <authorList>
            <person name="Rogerio F."/>
            <person name="Boufleur T.R."/>
            <person name="Ciampi-Guillardi M."/>
            <person name="Sukno S.A."/>
            <person name="Thon M.R."/>
            <person name="Massola Junior N.S."/>
            <person name="Baroncelli R."/>
        </authorList>
    </citation>
    <scope>NUCLEOTIDE SEQUENCE</scope>
    <source>
        <strain evidence="3">LFN00145</strain>
    </source>
</reference>
<protein>
    <submittedName>
        <fullName evidence="3">Pfs domain-containing protein</fullName>
    </submittedName>
</protein>
<name>A0A8H6MRX9_9PEZI</name>
<gene>
    <name evidence="3" type="ORF">CPLU01_15850</name>
</gene>
<evidence type="ECO:0000259" key="2">
    <source>
        <dbReference type="Pfam" id="PF24883"/>
    </source>
</evidence>
<proteinExistence type="predicted"/>